<sequence>MRLSLSVKSYIDFLRIFLEIQKFINSKRDIISRKVPFLKISLEYKGNLDFKSIPNYPSLC</sequence>
<dbReference type="EMBL" id="AKXB02000139">
    <property type="protein sequence ID" value="EMO87971.1"/>
    <property type="molecule type" value="Genomic_DNA"/>
</dbReference>
<comment type="caution">
    <text evidence="1">The sequence shown here is derived from an EMBL/GenBank/DDBJ whole genome shotgun (WGS) entry which is preliminary data.</text>
</comment>
<proteinExistence type="predicted"/>
<protein>
    <submittedName>
        <fullName evidence="1">Uncharacterized protein</fullName>
    </submittedName>
</protein>
<reference evidence="1 2" key="1">
    <citation type="submission" date="2013-01" db="EMBL/GenBank/DDBJ databases">
        <authorList>
            <person name="Harkins D.M."/>
            <person name="Durkin A.S."/>
            <person name="Brinkac L.M."/>
            <person name="Haft D.H."/>
            <person name="Selengut J.D."/>
            <person name="Sanka R."/>
            <person name="DePew J."/>
            <person name="Purushe J."/>
            <person name="Whelen A.C."/>
            <person name="Vinetz J.M."/>
            <person name="Sutton G.G."/>
            <person name="Nierman W.C."/>
            <person name="Fouts D.E."/>
        </authorList>
    </citation>
    <scope>NUCLEOTIDE SEQUENCE [LARGE SCALE GENOMIC DNA]</scope>
    <source>
        <strain evidence="1 2">2001034031</strain>
    </source>
</reference>
<dbReference type="AlphaFoldDB" id="M6Y808"/>
<dbReference type="Proteomes" id="UP000012138">
    <property type="component" value="Unassembled WGS sequence"/>
</dbReference>
<name>M6Y808_9LEPT</name>
<gene>
    <name evidence="1" type="ORF">LEP1GSC024_3324</name>
</gene>
<evidence type="ECO:0000313" key="1">
    <source>
        <dbReference type="EMBL" id="EMO87971.1"/>
    </source>
</evidence>
<evidence type="ECO:0000313" key="2">
    <source>
        <dbReference type="Proteomes" id="UP000012138"/>
    </source>
</evidence>
<accession>M6Y808</accession>
<organism evidence="1 2">
    <name type="scientific">Leptospira noguchii str. 2001034031</name>
    <dbReference type="NCBI Taxonomy" id="1193053"/>
    <lineage>
        <taxon>Bacteria</taxon>
        <taxon>Pseudomonadati</taxon>
        <taxon>Spirochaetota</taxon>
        <taxon>Spirochaetia</taxon>
        <taxon>Leptospirales</taxon>
        <taxon>Leptospiraceae</taxon>
        <taxon>Leptospira</taxon>
    </lineage>
</organism>